<organism evidence="2 3">
    <name type="scientific">Verticillium longisporum</name>
    <name type="common">Verticillium dahliae var. longisporum</name>
    <dbReference type="NCBI Taxonomy" id="100787"/>
    <lineage>
        <taxon>Eukaryota</taxon>
        <taxon>Fungi</taxon>
        <taxon>Dikarya</taxon>
        <taxon>Ascomycota</taxon>
        <taxon>Pezizomycotina</taxon>
        <taxon>Sordariomycetes</taxon>
        <taxon>Hypocreomycetidae</taxon>
        <taxon>Glomerellales</taxon>
        <taxon>Plectosphaerellaceae</taxon>
        <taxon>Verticillium</taxon>
    </lineage>
</organism>
<protein>
    <submittedName>
        <fullName evidence="2">Uncharacterized protein</fullName>
    </submittedName>
</protein>
<sequence>RCSRAAAAAAHEDVGNQRPHLRRAVASFQPGSEGPRHQCDRCLDGGHHRPKRDRGHRRRRP</sequence>
<name>A0A0G4KHL5_VERLO</name>
<dbReference type="EMBL" id="CVQI01000552">
    <property type="protein sequence ID" value="CRJ98000.1"/>
    <property type="molecule type" value="Genomic_DNA"/>
</dbReference>
<dbReference type="AlphaFoldDB" id="A0A0G4KHL5"/>
<evidence type="ECO:0000256" key="1">
    <source>
        <dbReference type="SAM" id="MobiDB-lite"/>
    </source>
</evidence>
<dbReference type="Proteomes" id="UP000045706">
    <property type="component" value="Unassembled WGS sequence"/>
</dbReference>
<reference evidence="3" key="1">
    <citation type="submission" date="2015-05" db="EMBL/GenBank/DDBJ databases">
        <authorList>
            <person name="Fogelqvist Johan"/>
        </authorList>
    </citation>
    <scope>NUCLEOTIDE SEQUENCE [LARGE SCALE GENOMIC DNA]</scope>
</reference>
<accession>A0A0G4KHL5</accession>
<gene>
    <name evidence="2" type="ORF">BN1723_020844</name>
</gene>
<feature type="non-terminal residue" evidence="2">
    <location>
        <position position="1"/>
    </location>
</feature>
<feature type="region of interest" description="Disordered" evidence="1">
    <location>
        <begin position="1"/>
        <end position="61"/>
    </location>
</feature>
<feature type="compositionally biased region" description="Basic and acidic residues" evidence="1">
    <location>
        <begin position="34"/>
        <end position="47"/>
    </location>
</feature>
<evidence type="ECO:0000313" key="2">
    <source>
        <dbReference type="EMBL" id="CRJ98000.1"/>
    </source>
</evidence>
<evidence type="ECO:0000313" key="3">
    <source>
        <dbReference type="Proteomes" id="UP000045706"/>
    </source>
</evidence>
<proteinExistence type="predicted"/>
<feature type="compositionally biased region" description="Basic residues" evidence="1">
    <location>
        <begin position="48"/>
        <end position="61"/>
    </location>
</feature>